<gene>
    <name evidence="2" type="ORF">BRADI_5g14693v3</name>
</gene>
<evidence type="ECO:0000313" key="4">
    <source>
        <dbReference type="Proteomes" id="UP000008810"/>
    </source>
</evidence>
<dbReference type="Proteomes" id="UP000008810">
    <property type="component" value="Chromosome 5"/>
</dbReference>
<feature type="region of interest" description="Disordered" evidence="1">
    <location>
        <begin position="84"/>
        <end position="105"/>
    </location>
</feature>
<dbReference type="Gramene" id="PNT61387">
    <property type="protein sequence ID" value="PNT61387"/>
    <property type="gene ID" value="BRADI_5g14693v3"/>
</dbReference>
<evidence type="ECO:0000313" key="2">
    <source>
        <dbReference type="EMBL" id="PNT61387.1"/>
    </source>
</evidence>
<dbReference type="EMBL" id="CM000884">
    <property type="protein sequence ID" value="PNT61387.1"/>
    <property type="molecule type" value="Genomic_DNA"/>
</dbReference>
<reference evidence="2 3" key="1">
    <citation type="journal article" date="2010" name="Nature">
        <title>Genome sequencing and analysis of the model grass Brachypodium distachyon.</title>
        <authorList>
            <consortium name="International Brachypodium Initiative"/>
        </authorList>
    </citation>
    <scope>NUCLEOTIDE SEQUENCE [LARGE SCALE GENOMIC DNA]</scope>
    <source>
        <strain evidence="2 3">Bd21</strain>
    </source>
</reference>
<proteinExistence type="predicted"/>
<reference evidence="3" key="3">
    <citation type="submission" date="2018-08" db="UniProtKB">
        <authorList>
            <consortium name="EnsemblPlants"/>
        </authorList>
    </citation>
    <scope>IDENTIFICATION</scope>
    <source>
        <strain evidence="3">cv. Bd21</strain>
    </source>
</reference>
<dbReference type="AlphaFoldDB" id="A0A2K2CH82"/>
<keyword evidence="4" id="KW-1185">Reference proteome</keyword>
<name>A0A2K2CH82_BRADI</name>
<reference evidence="2" key="2">
    <citation type="submission" date="2017-06" db="EMBL/GenBank/DDBJ databases">
        <title>WGS assembly of Brachypodium distachyon.</title>
        <authorList>
            <consortium name="The International Brachypodium Initiative"/>
            <person name="Lucas S."/>
            <person name="Harmon-Smith M."/>
            <person name="Lail K."/>
            <person name="Tice H."/>
            <person name="Grimwood J."/>
            <person name="Bruce D."/>
            <person name="Barry K."/>
            <person name="Shu S."/>
            <person name="Lindquist E."/>
            <person name="Wang M."/>
            <person name="Pitluck S."/>
            <person name="Vogel J.P."/>
            <person name="Garvin D.F."/>
            <person name="Mockler T.C."/>
            <person name="Schmutz J."/>
            <person name="Rokhsar D."/>
            <person name="Bevan M.W."/>
        </authorList>
    </citation>
    <scope>NUCLEOTIDE SEQUENCE</scope>
    <source>
        <strain evidence="2">Bd21</strain>
    </source>
</reference>
<organism evidence="2">
    <name type="scientific">Brachypodium distachyon</name>
    <name type="common">Purple false brome</name>
    <name type="synonym">Trachynia distachya</name>
    <dbReference type="NCBI Taxonomy" id="15368"/>
    <lineage>
        <taxon>Eukaryota</taxon>
        <taxon>Viridiplantae</taxon>
        <taxon>Streptophyta</taxon>
        <taxon>Embryophyta</taxon>
        <taxon>Tracheophyta</taxon>
        <taxon>Spermatophyta</taxon>
        <taxon>Magnoliopsida</taxon>
        <taxon>Liliopsida</taxon>
        <taxon>Poales</taxon>
        <taxon>Poaceae</taxon>
        <taxon>BOP clade</taxon>
        <taxon>Pooideae</taxon>
        <taxon>Stipodae</taxon>
        <taxon>Brachypodieae</taxon>
        <taxon>Brachypodium</taxon>
    </lineage>
</organism>
<dbReference type="InParanoid" id="A0A2K2CH82"/>
<accession>A0A2K2CH82</accession>
<evidence type="ECO:0000313" key="3">
    <source>
        <dbReference type="EnsemblPlants" id="PNT61387"/>
    </source>
</evidence>
<evidence type="ECO:0000256" key="1">
    <source>
        <dbReference type="SAM" id="MobiDB-lite"/>
    </source>
</evidence>
<protein>
    <submittedName>
        <fullName evidence="2 3">Uncharacterized protein</fullName>
    </submittedName>
</protein>
<dbReference type="EnsemblPlants" id="PNT61387">
    <property type="protein sequence ID" value="PNT61387"/>
    <property type="gene ID" value="BRADI_5g14693v3"/>
</dbReference>
<sequence>MPTGVHIRKKKGIYLPRRPLLPGVPLFRMDLPEAYDRWNMFHEQARYTGCSLCCLQGCTERETKGERSPRLRCLPSLTHVGDEEAAPWMTNGTSRSLPGRPAYPVTPTGSSITIFSSRRYHHRNKYLQN</sequence>